<dbReference type="PROSITE" id="PS50922">
    <property type="entry name" value="TLC"/>
    <property type="match status" value="1"/>
</dbReference>
<comment type="subcellular location">
    <subcellularLocation>
        <location evidence="1">Endoplasmic reticulum membrane</location>
        <topology evidence="1">Multi-pass membrane protein</topology>
    </subcellularLocation>
</comment>
<evidence type="ECO:0000256" key="1">
    <source>
        <dbReference type="ARBA" id="ARBA00004477"/>
    </source>
</evidence>
<sequence>MASKRRKSSAGISLDPTAMIDDKTHHLVGPFLPQTPLSSGFSSPERSPSPTLTKPPPSIFLRWAIEPGSALKLLLVPVALYINWELVAPFIETKISNPFGNLFLLTGFIPDSKPDDPRYQKTWWDIGFLIYYVVFFSFARQALLFYVSRPLAKYFKLKRTSKMDRFGEQMYAMIYFIIMGLWGFRIMKSLPTYWYNTLEFWHGYPHWDMTRELKCYYLMQFSYWLQQLLVLILGLEKPRKDFKELVAHHFITLYLVGGSYIMNCTLIGNAVFMSMDLPDAFLAFSKLLNYIQWNNAKVYAFIVFFGVWTYFRHYLSIKIMWSVWIEQPIAVPEGAKVWSFENGTYLVDWVRYQMFLPLILLQFLNLFWYSLMVKILVRAVLHNEADDNRSDDEGDDEPPKPKKR</sequence>
<evidence type="ECO:0000313" key="12">
    <source>
        <dbReference type="EMBL" id="KAF9534226.1"/>
    </source>
</evidence>
<keyword evidence="8" id="KW-0325">Glycoprotein</keyword>
<keyword evidence="7 9" id="KW-0472">Membrane</keyword>
<evidence type="ECO:0000256" key="8">
    <source>
        <dbReference type="ARBA" id="ARBA00023180"/>
    </source>
</evidence>
<feature type="transmembrane region" description="Helical" evidence="10">
    <location>
        <begin position="355"/>
        <end position="377"/>
    </location>
</feature>
<name>A0A9P6JV75_9AGAR</name>
<feature type="domain" description="TLC" evidence="11">
    <location>
        <begin position="161"/>
        <end position="381"/>
    </location>
</feature>
<dbReference type="GO" id="GO:0005789">
    <property type="term" value="C:endoplasmic reticulum membrane"/>
    <property type="evidence" value="ECO:0007669"/>
    <property type="project" value="UniProtKB-SubCell"/>
</dbReference>
<gene>
    <name evidence="12" type="ORF">CPB83DRAFT_902186</name>
</gene>
<evidence type="ECO:0000256" key="10">
    <source>
        <dbReference type="SAM" id="Phobius"/>
    </source>
</evidence>
<evidence type="ECO:0000256" key="5">
    <source>
        <dbReference type="ARBA" id="ARBA00022824"/>
    </source>
</evidence>
<dbReference type="PANTHER" id="PTHR12560:SF11">
    <property type="entry name" value="CERAMIDE SYNTHASE LAC1-RELATED"/>
    <property type="match status" value="1"/>
</dbReference>
<feature type="transmembrane region" description="Helical" evidence="10">
    <location>
        <begin position="129"/>
        <end position="148"/>
    </location>
</feature>
<dbReference type="SMART" id="SM00724">
    <property type="entry name" value="TLC"/>
    <property type="match status" value="1"/>
</dbReference>
<protein>
    <submittedName>
        <fullName evidence="12">TLC domain-containing protein</fullName>
    </submittedName>
</protein>
<keyword evidence="4 9" id="KW-0812">Transmembrane</keyword>
<dbReference type="GO" id="GO:0046513">
    <property type="term" value="P:ceramide biosynthetic process"/>
    <property type="evidence" value="ECO:0007669"/>
    <property type="project" value="InterPro"/>
</dbReference>
<dbReference type="InterPro" id="IPR006634">
    <property type="entry name" value="TLC-dom"/>
</dbReference>
<feature type="transmembrane region" description="Helical" evidence="10">
    <location>
        <begin position="247"/>
        <end position="272"/>
    </location>
</feature>
<dbReference type="GO" id="GO:0050291">
    <property type="term" value="F:sphingosine N-acyltransferase activity"/>
    <property type="evidence" value="ECO:0007669"/>
    <property type="project" value="InterPro"/>
</dbReference>
<accession>A0A9P6JV75</accession>
<keyword evidence="6 10" id="KW-1133">Transmembrane helix</keyword>
<dbReference type="Proteomes" id="UP000807306">
    <property type="component" value="Unassembled WGS sequence"/>
</dbReference>
<dbReference type="InterPro" id="IPR016439">
    <property type="entry name" value="Lag1/Lac1-like"/>
</dbReference>
<evidence type="ECO:0000313" key="13">
    <source>
        <dbReference type="Proteomes" id="UP000807306"/>
    </source>
</evidence>
<dbReference type="EMBL" id="MU157826">
    <property type="protein sequence ID" value="KAF9534226.1"/>
    <property type="molecule type" value="Genomic_DNA"/>
</dbReference>
<proteinExistence type="inferred from homology"/>
<dbReference type="Pfam" id="PF03798">
    <property type="entry name" value="TRAM_LAG1_CLN8"/>
    <property type="match status" value="1"/>
</dbReference>
<feature type="transmembrane region" description="Helical" evidence="10">
    <location>
        <begin position="169"/>
        <end position="187"/>
    </location>
</feature>
<keyword evidence="3" id="KW-0808">Transferase</keyword>
<keyword evidence="13" id="KW-1185">Reference proteome</keyword>
<evidence type="ECO:0000256" key="3">
    <source>
        <dbReference type="ARBA" id="ARBA00022679"/>
    </source>
</evidence>
<evidence type="ECO:0000256" key="7">
    <source>
        <dbReference type="ARBA" id="ARBA00023136"/>
    </source>
</evidence>
<evidence type="ECO:0000256" key="9">
    <source>
        <dbReference type="PROSITE-ProRule" id="PRU00205"/>
    </source>
</evidence>
<organism evidence="12 13">
    <name type="scientific">Crepidotus variabilis</name>
    <dbReference type="NCBI Taxonomy" id="179855"/>
    <lineage>
        <taxon>Eukaryota</taxon>
        <taxon>Fungi</taxon>
        <taxon>Dikarya</taxon>
        <taxon>Basidiomycota</taxon>
        <taxon>Agaricomycotina</taxon>
        <taxon>Agaricomycetes</taxon>
        <taxon>Agaricomycetidae</taxon>
        <taxon>Agaricales</taxon>
        <taxon>Agaricineae</taxon>
        <taxon>Crepidotaceae</taxon>
        <taxon>Crepidotus</taxon>
    </lineage>
</organism>
<evidence type="ECO:0000256" key="6">
    <source>
        <dbReference type="ARBA" id="ARBA00022989"/>
    </source>
</evidence>
<reference evidence="12" key="1">
    <citation type="submission" date="2020-11" db="EMBL/GenBank/DDBJ databases">
        <authorList>
            <consortium name="DOE Joint Genome Institute"/>
            <person name="Ahrendt S."/>
            <person name="Riley R."/>
            <person name="Andreopoulos W."/>
            <person name="Labutti K."/>
            <person name="Pangilinan J."/>
            <person name="Ruiz-Duenas F.J."/>
            <person name="Barrasa J.M."/>
            <person name="Sanchez-Garcia M."/>
            <person name="Camarero S."/>
            <person name="Miyauchi S."/>
            <person name="Serrano A."/>
            <person name="Linde D."/>
            <person name="Babiker R."/>
            <person name="Drula E."/>
            <person name="Ayuso-Fernandez I."/>
            <person name="Pacheco R."/>
            <person name="Padilla G."/>
            <person name="Ferreira P."/>
            <person name="Barriuso J."/>
            <person name="Kellner H."/>
            <person name="Castanera R."/>
            <person name="Alfaro M."/>
            <person name="Ramirez L."/>
            <person name="Pisabarro A.G."/>
            <person name="Kuo A."/>
            <person name="Tritt A."/>
            <person name="Lipzen A."/>
            <person name="He G."/>
            <person name="Yan M."/>
            <person name="Ng V."/>
            <person name="Cullen D."/>
            <person name="Martin F."/>
            <person name="Rosso M.-N."/>
            <person name="Henrissat B."/>
            <person name="Hibbett D."/>
            <person name="Martinez A.T."/>
            <person name="Grigoriev I.V."/>
        </authorList>
    </citation>
    <scope>NUCLEOTIDE SEQUENCE</scope>
    <source>
        <strain evidence="12">CBS 506.95</strain>
    </source>
</reference>
<evidence type="ECO:0000259" key="11">
    <source>
        <dbReference type="PROSITE" id="PS50922"/>
    </source>
</evidence>
<dbReference type="OrthoDB" id="3053196at2759"/>
<dbReference type="AlphaFoldDB" id="A0A9P6JV75"/>
<evidence type="ECO:0000256" key="4">
    <source>
        <dbReference type="ARBA" id="ARBA00022692"/>
    </source>
</evidence>
<evidence type="ECO:0000256" key="2">
    <source>
        <dbReference type="ARBA" id="ARBA00009808"/>
    </source>
</evidence>
<feature type="transmembrane region" description="Helical" evidence="10">
    <location>
        <begin position="292"/>
        <end position="311"/>
    </location>
</feature>
<comment type="similarity">
    <text evidence="2">Belongs to the sphingosine N-acyltransferase family.</text>
</comment>
<keyword evidence="5" id="KW-0256">Endoplasmic reticulum</keyword>
<comment type="caution">
    <text evidence="12">The sequence shown here is derived from an EMBL/GenBank/DDBJ whole genome shotgun (WGS) entry which is preliminary data.</text>
</comment>
<feature type="transmembrane region" description="Helical" evidence="10">
    <location>
        <begin position="216"/>
        <end position="235"/>
    </location>
</feature>
<dbReference type="PANTHER" id="PTHR12560">
    <property type="entry name" value="LONGEVITY ASSURANCE FACTOR 1 LAG1"/>
    <property type="match status" value="1"/>
</dbReference>